<evidence type="ECO:0000313" key="2">
    <source>
        <dbReference type="EMBL" id="KAJ7614498.1"/>
    </source>
</evidence>
<reference evidence="2" key="1">
    <citation type="submission" date="2023-03" db="EMBL/GenBank/DDBJ databases">
        <title>Massive genome expansion in bonnet fungi (Mycena s.s.) driven by repeated elements and novel gene families across ecological guilds.</title>
        <authorList>
            <consortium name="Lawrence Berkeley National Laboratory"/>
            <person name="Harder C.B."/>
            <person name="Miyauchi S."/>
            <person name="Viragh M."/>
            <person name="Kuo A."/>
            <person name="Thoen E."/>
            <person name="Andreopoulos B."/>
            <person name="Lu D."/>
            <person name="Skrede I."/>
            <person name="Drula E."/>
            <person name="Henrissat B."/>
            <person name="Morin E."/>
            <person name="Kohler A."/>
            <person name="Barry K."/>
            <person name="LaButti K."/>
            <person name="Morin E."/>
            <person name="Salamov A."/>
            <person name="Lipzen A."/>
            <person name="Mereny Z."/>
            <person name="Hegedus B."/>
            <person name="Baldrian P."/>
            <person name="Stursova M."/>
            <person name="Weitz H."/>
            <person name="Taylor A."/>
            <person name="Grigoriev I.V."/>
            <person name="Nagy L.G."/>
            <person name="Martin F."/>
            <person name="Kauserud H."/>
        </authorList>
    </citation>
    <scope>NUCLEOTIDE SEQUENCE</scope>
    <source>
        <strain evidence="2">9284</strain>
    </source>
</reference>
<keyword evidence="3" id="KW-1185">Reference proteome</keyword>
<organism evidence="2 3">
    <name type="scientific">Roridomyces roridus</name>
    <dbReference type="NCBI Taxonomy" id="1738132"/>
    <lineage>
        <taxon>Eukaryota</taxon>
        <taxon>Fungi</taxon>
        <taxon>Dikarya</taxon>
        <taxon>Basidiomycota</taxon>
        <taxon>Agaricomycotina</taxon>
        <taxon>Agaricomycetes</taxon>
        <taxon>Agaricomycetidae</taxon>
        <taxon>Agaricales</taxon>
        <taxon>Marasmiineae</taxon>
        <taxon>Mycenaceae</taxon>
        <taxon>Roridomyces</taxon>
    </lineage>
</organism>
<protein>
    <submittedName>
        <fullName evidence="2">Uncharacterized protein</fullName>
    </submittedName>
</protein>
<feature type="region of interest" description="Disordered" evidence="1">
    <location>
        <begin position="1"/>
        <end position="45"/>
    </location>
</feature>
<dbReference type="AlphaFoldDB" id="A0AAD7B9W5"/>
<proteinExistence type="predicted"/>
<name>A0AAD7B9W5_9AGAR</name>
<dbReference type="EMBL" id="JARKIF010000026">
    <property type="protein sequence ID" value="KAJ7614498.1"/>
    <property type="molecule type" value="Genomic_DNA"/>
</dbReference>
<accession>A0AAD7B9W5</accession>
<evidence type="ECO:0000313" key="3">
    <source>
        <dbReference type="Proteomes" id="UP001221142"/>
    </source>
</evidence>
<gene>
    <name evidence="2" type="ORF">FB45DRAFT_1035972</name>
</gene>
<evidence type="ECO:0000256" key="1">
    <source>
        <dbReference type="SAM" id="MobiDB-lite"/>
    </source>
</evidence>
<comment type="caution">
    <text evidence="2">The sequence shown here is derived from an EMBL/GenBank/DDBJ whole genome shotgun (WGS) entry which is preliminary data.</text>
</comment>
<dbReference type="Proteomes" id="UP001221142">
    <property type="component" value="Unassembled WGS sequence"/>
</dbReference>
<sequence>MSHYANPAHAHSAARGGHSQPHALSHALGPQHHAPANSSSTRHRMPTVEYKPTKWAASMAGNARQKRVLPFDLPGQSNQGVSMRDLSNRGPNAPIAGAGDQIFAPLGVQKISLRIIWPGYQHVEWNRSIEVSTITRAGLAYQVASNFARFFEKSAYETPSSATHYLISPAGVRFEHLYLVSLTNTIDNVWQADVALDLR</sequence>
<feature type="compositionally biased region" description="Low complexity" evidence="1">
    <location>
        <begin position="8"/>
        <end position="19"/>
    </location>
</feature>